<reference evidence="9" key="1">
    <citation type="submission" date="2023-11" db="EMBL/GenBank/DDBJ databases">
        <authorList>
            <person name="De Vega J J."/>
            <person name="De Vega J J."/>
        </authorList>
    </citation>
    <scope>NUCLEOTIDE SEQUENCE</scope>
</reference>
<dbReference type="PANTHER" id="PTHR11774">
    <property type="entry name" value="GERANYLGERANYL TRANSFERASE TYPE BETA SUBUNIT"/>
    <property type="match status" value="1"/>
</dbReference>
<dbReference type="Pfam" id="PF00432">
    <property type="entry name" value="Prenyltrans"/>
    <property type="match status" value="2"/>
</dbReference>
<evidence type="ECO:0000256" key="6">
    <source>
        <dbReference type="ARBA" id="ARBA00022737"/>
    </source>
</evidence>
<keyword evidence="4" id="KW-0808">Transferase</keyword>
<keyword evidence="7" id="KW-0862">Zinc</keyword>
<evidence type="ECO:0000256" key="1">
    <source>
        <dbReference type="ARBA" id="ARBA00001947"/>
    </source>
</evidence>
<dbReference type="PANTHER" id="PTHR11774:SF4">
    <property type="entry name" value="GERANYLGERANYL TRANSFERASE TYPE-1 SUBUNIT BETA"/>
    <property type="match status" value="1"/>
</dbReference>
<dbReference type="GO" id="GO:0005953">
    <property type="term" value="C:CAAX-protein geranylgeranyltransferase complex"/>
    <property type="evidence" value="ECO:0007669"/>
    <property type="project" value="TreeGrafter"/>
</dbReference>
<protein>
    <recommendedName>
        <fullName evidence="8">Prenyltransferase alpha-alpha toroid domain-containing protein</fullName>
    </recommendedName>
</protein>
<dbReference type="InterPro" id="IPR001330">
    <property type="entry name" value="Prenyltrans"/>
</dbReference>
<gene>
    <name evidence="9" type="ORF">MYCIT1_LOCUS10337</name>
</gene>
<comment type="caution">
    <text evidence="9">The sequence shown here is derived from an EMBL/GenBank/DDBJ whole genome shotgun (WGS) entry which is preliminary data.</text>
</comment>
<dbReference type="GO" id="GO:0046872">
    <property type="term" value="F:metal ion binding"/>
    <property type="evidence" value="ECO:0007669"/>
    <property type="project" value="UniProtKB-KW"/>
</dbReference>
<evidence type="ECO:0000256" key="3">
    <source>
        <dbReference type="ARBA" id="ARBA00022602"/>
    </source>
</evidence>
<evidence type="ECO:0000256" key="4">
    <source>
        <dbReference type="ARBA" id="ARBA00022679"/>
    </source>
</evidence>
<name>A0AAD2H2U1_9AGAR</name>
<keyword evidence="5" id="KW-0479">Metal-binding</keyword>
<dbReference type="InterPro" id="IPR008930">
    <property type="entry name" value="Terpenoid_cyclase/PrenylTrfase"/>
</dbReference>
<evidence type="ECO:0000259" key="8">
    <source>
        <dbReference type="Pfam" id="PF00432"/>
    </source>
</evidence>
<dbReference type="Gene3D" id="1.50.10.20">
    <property type="match status" value="1"/>
</dbReference>
<organism evidence="9 10">
    <name type="scientific">Mycena citricolor</name>
    <dbReference type="NCBI Taxonomy" id="2018698"/>
    <lineage>
        <taxon>Eukaryota</taxon>
        <taxon>Fungi</taxon>
        <taxon>Dikarya</taxon>
        <taxon>Basidiomycota</taxon>
        <taxon>Agaricomycotina</taxon>
        <taxon>Agaricomycetes</taxon>
        <taxon>Agaricomycetidae</taxon>
        <taxon>Agaricales</taxon>
        <taxon>Marasmiineae</taxon>
        <taxon>Mycenaceae</taxon>
        <taxon>Mycena</taxon>
    </lineage>
</organism>
<evidence type="ECO:0000256" key="2">
    <source>
        <dbReference type="ARBA" id="ARBA00010497"/>
    </source>
</evidence>
<proteinExistence type="inferred from homology"/>
<comment type="cofactor">
    <cofactor evidence="1">
        <name>Zn(2+)</name>
        <dbReference type="ChEBI" id="CHEBI:29105"/>
    </cofactor>
</comment>
<keyword evidence="6" id="KW-0677">Repeat</keyword>
<comment type="similarity">
    <text evidence="2">Belongs to the protein prenyltransferase subunit beta family.</text>
</comment>
<dbReference type="Proteomes" id="UP001295794">
    <property type="component" value="Unassembled WGS sequence"/>
</dbReference>
<dbReference type="SUPFAM" id="SSF48239">
    <property type="entry name" value="Terpenoid cyclases/Protein prenyltransferases"/>
    <property type="match status" value="1"/>
</dbReference>
<sequence length="289" mass="31680">MYPSFSRTNHISLKCSMAVGFYCIGALDLLGLLEKKTTPTDRRLWKEWIWEQQIRAIHSLTQCPLRSEVSAKTDQLDPDSGPVRSSLRMPRKLVTGLQTYEGGYGQDPFCEASGGPTYIALASLHLATRDTGSPLTSSERHRSIHWLVHNQEDSGGFRGRTGKTADACYSFWCGAGLKVHSGSARTAPETYAPCHLQLLGASDLVDAESHASFIASCQFKFGGICKFPGETPDPYHTYLAMASLALYPPSVDISVAASWKIAPIDALLNATEDTVRWIRHHVPAPRTVG</sequence>
<keyword evidence="3" id="KW-0637">Prenyltransferase</keyword>
<keyword evidence="10" id="KW-1185">Reference proteome</keyword>
<dbReference type="AlphaFoldDB" id="A0AAD2H2U1"/>
<dbReference type="InterPro" id="IPR045089">
    <property type="entry name" value="PGGT1B-like"/>
</dbReference>
<dbReference type="EMBL" id="CAVNYO010000129">
    <property type="protein sequence ID" value="CAK5267645.1"/>
    <property type="molecule type" value="Genomic_DNA"/>
</dbReference>
<feature type="domain" description="Prenyltransferase alpha-alpha toroid" evidence="8">
    <location>
        <begin position="16"/>
        <end position="54"/>
    </location>
</feature>
<evidence type="ECO:0000313" key="10">
    <source>
        <dbReference type="Proteomes" id="UP001295794"/>
    </source>
</evidence>
<dbReference type="GO" id="GO:0004662">
    <property type="term" value="F:CAAX-protein geranylgeranyltransferase activity"/>
    <property type="evidence" value="ECO:0007669"/>
    <property type="project" value="TreeGrafter"/>
</dbReference>
<evidence type="ECO:0000256" key="5">
    <source>
        <dbReference type="ARBA" id="ARBA00022723"/>
    </source>
</evidence>
<feature type="domain" description="Prenyltransferase alpha-alpha toroid" evidence="8">
    <location>
        <begin position="93"/>
        <end position="269"/>
    </location>
</feature>
<accession>A0AAD2H2U1</accession>
<evidence type="ECO:0000256" key="7">
    <source>
        <dbReference type="ARBA" id="ARBA00022833"/>
    </source>
</evidence>
<evidence type="ECO:0000313" key="9">
    <source>
        <dbReference type="EMBL" id="CAK5267645.1"/>
    </source>
</evidence>